<dbReference type="PANTHER" id="PTHR15454">
    <property type="entry name" value="NISCHARIN RELATED"/>
    <property type="match status" value="1"/>
</dbReference>
<dbReference type="SMART" id="SM00365">
    <property type="entry name" value="LRR_SD22"/>
    <property type="match status" value="3"/>
</dbReference>
<reference evidence="5" key="1">
    <citation type="submission" date="2021-01" db="EMBL/GenBank/DDBJ databases">
        <authorList>
            <person name="Corre E."/>
            <person name="Pelletier E."/>
            <person name="Niang G."/>
            <person name="Scheremetjew M."/>
            <person name="Finn R."/>
            <person name="Kale V."/>
            <person name="Holt S."/>
            <person name="Cochrane G."/>
            <person name="Meng A."/>
            <person name="Brown T."/>
            <person name="Cohen L."/>
        </authorList>
    </citation>
    <scope>NUCLEOTIDE SEQUENCE</scope>
    <source>
        <strain evidence="5">PLY429</strain>
    </source>
</reference>
<proteinExistence type="predicted"/>
<evidence type="ECO:0000256" key="4">
    <source>
        <dbReference type="SAM" id="MobiDB-lite"/>
    </source>
</evidence>
<dbReference type="GO" id="GO:0005930">
    <property type="term" value="C:axoneme"/>
    <property type="evidence" value="ECO:0007669"/>
    <property type="project" value="UniProtKB-SubCell"/>
</dbReference>
<dbReference type="AlphaFoldDB" id="A0A7S1SV91"/>
<dbReference type="InterPro" id="IPR032675">
    <property type="entry name" value="LRR_dom_sf"/>
</dbReference>
<dbReference type="PROSITE" id="PS51450">
    <property type="entry name" value="LRR"/>
    <property type="match status" value="3"/>
</dbReference>
<feature type="region of interest" description="Disordered" evidence="4">
    <location>
        <begin position="1"/>
        <end position="31"/>
    </location>
</feature>
<comment type="subcellular location">
    <subcellularLocation>
        <location evidence="1">Cytoplasm</location>
        <location evidence="1">Cytoskeleton</location>
        <location evidence="1">Cilium axoneme</location>
    </subcellularLocation>
</comment>
<evidence type="ECO:0000256" key="2">
    <source>
        <dbReference type="ARBA" id="ARBA00022614"/>
    </source>
</evidence>
<gene>
    <name evidence="5" type="ORF">TCHU04912_LOCUS12294</name>
</gene>
<sequence length="280" mass="31159">MQMPSTSRSSSSANSSRRGSANGQKENAGKHSPLLTENLVKAVAQVFDPALVFKLSLRERGINTIKPYSLYGCINLTEIDLSFNQLDRIQGLEQCTLLRKLSLIGNRIERVEGLEQLENLKVLQLQQNFIGRIEDLNLRMLGTLPNLAALYLQNIDGLLANPVTSEPSYRDAVLSSLPNLSTFDGERKPHLTGYSKAAMLATQAAACSDSYASIDDLDLPKPTPWLVDWTWDEDMREVGAKARHITSDLKSTRSKVNQCKMLLDAVNKELGNNRKWSARK</sequence>
<dbReference type="SUPFAM" id="SSF52058">
    <property type="entry name" value="L domain-like"/>
    <property type="match status" value="1"/>
</dbReference>
<evidence type="ECO:0008006" key="6">
    <source>
        <dbReference type="Google" id="ProtNLM"/>
    </source>
</evidence>
<evidence type="ECO:0000256" key="3">
    <source>
        <dbReference type="ARBA" id="ARBA00022737"/>
    </source>
</evidence>
<name>A0A7S1SV91_9CHLO</name>
<dbReference type="Gene3D" id="3.80.10.10">
    <property type="entry name" value="Ribonuclease Inhibitor"/>
    <property type="match status" value="1"/>
</dbReference>
<keyword evidence="2" id="KW-0433">Leucine-rich repeat</keyword>
<keyword evidence="3" id="KW-0677">Repeat</keyword>
<evidence type="ECO:0000256" key="1">
    <source>
        <dbReference type="ARBA" id="ARBA00004430"/>
    </source>
</evidence>
<dbReference type="InterPro" id="IPR001611">
    <property type="entry name" value="Leu-rich_rpt"/>
</dbReference>
<dbReference type="Pfam" id="PF14580">
    <property type="entry name" value="LRR_9"/>
    <property type="match status" value="1"/>
</dbReference>
<protein>
    <recommendedName>
        <fullName evidence="6">U2A'/phosphoprotein 32 family A C-terminal domain-containing protein</fullName>
    </recommendedName>
</protein>
<evidence type="ECO:0000313" key="5">
    <source>
        <dbReference type="EMBL" id="CAD9210055.1"/>
    </source>
</evidence>
<organism evidence="5">
    <name type="scientific">Tetraselmis chuii</name>
    <dbReference type="NCBI Taxonomy" id="63592"/>
    <lineage>
        <taxon>Eukaryota</taxon>
        <taxon>Viridiplantae</taxon>
        <taxon>Chlorophyta</taxon>
        <taxon>core chlorophytes</taxon>
        <taxon>Chlorodendrophyceae</taxon>
        <taxon>Chlorodendrales</taxon>
        <taxon>Chlorodendraceae</taxon>
        <taxon>Tetraselmis</taxon>
    </lineage>
</organism>
<dbReference type="EMBL" id="HBGG01023640">
    <property type="protein sequence ID" value="CAD9210055.1"/>
    <property type="molecule type" value="Transcribed_RNA"/>
</dbReference>
<feature type="compositionally biased region" description="Low complexity" evidence="4">
    <location>
        <begin position="7"/>
        <end position="23"/>
    </location>
</feature>
<accession>A0A7S1SV91</accession>